<name>A0A1G8VTJ5_9HYPH</name>
<comment type="similarity">
    <text evidence="1">Belongs to the adrenodoxin/putidaredoxin family.</text>
</comment>
<feature type="domain" description="2Fe-2S ferredoxin-type" evidence="7">
    <location>
        <begin position="2"/>
        <end position="105"/>
    </location>
</feature>
<evidence type="ECO:0000256" key="3">
    <source>
        <dbReference type="ARBA" id="ARBA00022723"/>
    </source>
</evidence>
<dbReference type="PANTHER" id="PTHR23426:SF65">
    <property type="entry name" value="FERREDOXIN-2, MITOCHONDRIAL"/>
    <property type="match status" value="1"/>
</dbReference>
<keyword evidence="2" id="KW-0001">2Fe-2S</keyword>
<dbReference type="GO" id="GO:0140647">
    <property type="term" value="P:P450-containing electron transport chain"/>
    <property type="evidence" value="ECO:0007669"/>
    <property type="project" value="InterPro"/>
</dbReference>
<dbReference type="RefSeq" id="WP_091594670.1">
    <property type="nucleotide sequence ID" value="NZ_FNEE01000008.1"/>
</dbReference>
<dbReference type="InterPro" id="IPR001055">
    <property type="entry name" value="Adrenodoxin-like"/>
</dbReference>
<evidence type="ECO:0000256" key="5">
    <source>
        <dbReference type="ARBA" id="ARBA00023014"/>
    </source>
</evidence>
<dbReference type="AlphaFoldDB" id="A0A1G8VTJ5"/>
<reference evidence="9" key="1">
    <citation type="submission" date="2016-10" db="EMBL/GenBank/DDBJ databases">
        <authorList>
            <person name="Varghese N."/>
            <person name="Submissions S."/>
        </authorList>
    </citation>
    <scope>NUCLEOTIDE SEQUENCE [LARGE SCALE GENOMIC DNA]</scope>
    <source>
        <strain evidence="9">CGMCC 1.11022</strain>
    </source>
</reference>
<dbReference type="PRINTS" id="PR00355">
    <property type="entry name" value="ADRENODOXIN"/>
</dbReference>
<evidence type="ECO:0000259" key="7">
    <source>
        <dbReference type="PROSITE" id="PS51085"/>
    </source>
</evidence>
<dbReference type="PROSITE" id="PS51085">
    <property type="entry name" value="2FE2S_FER_2"/>
    <property type="match status" value="1"/>
</dbReference>
<dbReference type="SUPFAM" id="SSF54292">
    <property type="entry name" value="2Fe-2S ferredoxin-like"/>
    <property type="match status" value="1"/>
</dbReference>
<proteinExistence type="inferred from homology"/>
<dbReference type="EMBL" id="FNEE01000008">
    <property type="protein sequence ID" value="SDJ69398.1"/>
    <property type="molecule type" value="Genomic_DNA"/>
</dbReference>
<keyword evidence="5" id="KW-0411">Iron-sulfur</keyword>
<dbReference type="PROSITE" id="PS00814">
    <property type="entry name" value="ADX"/>
    <property type="match status" value="1"/>
</dbReference>
<dbReference type="GO" id="GO:0009055">
    <property type="term" value="F:electron transfer activity"/>
    <property type="evidence" value="ECO:0007669"/>
    <property type="project" value="TreeGrafter"/>
</dbReference>
<dbReference type="InterPro" id="IPR036010">
    <property type="entry name" value="2Fe-2S_ferredoxin-like_sf"/>
</dbReference>
<keyword evidence="4" id="KW-0408">Iron</keyword>
<evidence type="ECO:0000313" key="8">
    <source>
        <dbReference type="EMBL" id="SDJ69398.1"/>
    </source>
</evidence>
<evidence type="ECO:0000256" key="2">
    <source>
        <dbReference type="ARBA" id="ARBA00022714"/>
    </source>
</evidence>
<keyword evidence="9" id="KW-1185">Reference proteome</keyword>
<dbReference type="InterPro" id="IPR001041">
    <property type="entry name" value="2Fe-2S_ferredoxin-type"/>
</dbReference>
<dbReference type="GO" id="GO:0051537">
    <property type="term" value="F:2 iron, 2 sulfur cluster binding"/>
    <property type="evidence" value="ECO:0007669"/>
    <property type="project" value="UniProtKB-KW"/>
</dbReference>
<organism evidence="8 9">
    <name type="scientific">Mesorhizobium muleiense</name>
    <dbReference type="NCBI Taxonomy" id="1004279"/>
    <lineage>
        <taxon>Bacteria</taxon>
        <taxon>Pseudomonadati</taxon>
        <taxon>Pseudomonadota</taxon>
        <taxon>Alphaproteobacteria</taxon>
        <taxon>Hyphomicrobiales</taxon>
        <taxon>Phyllobacteriaceae</taxon>
        <taxon>Mesorhizobium</taxon>
    </lineage>
</organism>
<dbReference type="InterPro" id="IPR018298">
    <property type="entry name" value="Adrenodoxin_Fe-S_BS"/>
</dbReference>
<gene>
    <name evidence="8" type="ORF">SAMN05428953_10884</name>
</gene>
<evidence type="ECO:0000256" key="4">
    <source>
        <dbReference type="ARBA" id="ARBA00023004"/>
    </source>
</evidence>
<keyword evidence="3" id="KW-0479">Metal-binding</keyword>
<dbReference type="Gene3D" id="3.10.20.30">
    <property type="match status" value="1"/>
</dbReference>
<dbReference type="CDD" id="cd00207">
    <property type="entry name" value="fer2"/>
    <property type="match status" value="1"/>
</dbReference>
<dbReference type="Pfam" id="PF00111">
    <property type="entry name" value="Fer2"/>
    <property type="match status" value="1"/>
</dbReference>
<dbReference type="PANTHER" id="PTHR23426">
    <property type="entry name" value="FERREDOXIN/ADRENODOXIN"/>
    <property type="match status" value="1"/>
</dbReference>
<dbReference type="GO" id="GO:0046872">
    <property type="term" value="F:metal ion binding"/>
    <property type="evidence" value="ECO:0007669"/>
    <property type="project" value="UniProtKB-KW"/>
</dbReference>
<dbReference type="Proteomes" id="UP000198894">
    <property type="component" value="Unassembled WGS sequence"/>
</dbReference>
<evidence type="ECO:0000313" key="9">
    <source>
        <dbReference type="Proteomes" id="UP000198894"/>
    </source>
</evidence>
<protein>
    <submittedName>
        <fullName evidence="8">Ferredoxin, 2Fe-2S</fullName>
    </submittedName>
</protein>
<sequence length="105" mass="11078">MPKIRFLLTDGAELAVEAQSGRTLMETALENSVPGIIAECNGSAACATCHVVLPENIMSALGPISEHENDMLDFAEAPREPGSRLSCQIKVSDALDNVSVRIPAA</sequence>
<dbReference type="InterPro" id="IPR012675">
    <property type="entry name" value="Beta-grasp_dom_sf"/>
</dbReference>
<comment type="cofactor">
    <cofactor evidence="6">
        <name>[2Fe-2S] cluster</name>
        <dbReference type="ChEBI" id="CHEBI:190135"/>
    </cofactor>
</comment>
<evidence type="ECO:0000256" key="6">
    <source>
        <dbReference type="ARBA" id="ARBA00034078"/>
    </source>
</evidence>
<accession>A0A1G8VTJ5</accession>
<evidence type="ECO:0000256" key="1">
    <source>
        <dbReference type="ARBA" id="ARBA00010914"/>
    </source>
</evidence>